<evidence type="ECO:0000259" key="5">
    <source>
        <dbReference type="Pfam" id="PF01035"/>
    </source>
</evidence>
<dbReference type="InterPro" id="IPR014048">
    <property type="entry name" value="MethylDNA_cys_MeTrfase_DNA-bd"/>
</dbReference>
<evidence type="ECO:0000313" key="7">
    <source>
        <dbReference type="Proteomes" id="UP000095009"/>
    </source>
</evidence>
<dbReference type="InterPro" id="IPR052520">
    <property type="entry name" value="ATL_DNA_repair"/>
</dbReference>
<name>A0A1E3PRN8_9ASCO</name>
<sequence>MRDLSEQTLCFYTAVYLAVQQVPLGRVTTYGHIGFLIGAPQNPRQVGTALKVLSHNTANEFNNINVPWWRVISAQGKISPRLTGGGEEDHQMIKLMEDGVEVSVGINRRIDLEKYGWFPEELVD</sequence>
<evidence type="ECO:0000256" key="3">
    <source>
        <dbReference type="ARBA" id="ARBA00031621"/>
    </source>
</evidence>
<protein>
    <recommendedName>
        <fullName evidence="2">6-O-methylguanine-DNA methyltransferase</fullName>
    </recommendedName>
    <alternativeName>
        <fullName evidence="4">DNA repair MTase</fullName>
    </alternativeName>
    <alternativeName>
        <fullName evidence="3">O-6-methylguanine-DNA-alkyltransferase</fullName>
    </alternativeName>
</protein>
<dbReference type="STRING" id="857566.A0A1E3PRN8"/>
<reference evidence="6 7" key="1">
    <citation type="journal article" date="2016" name="Proc. Natl. Acad. Sci. U.S.A.">
        <title>Comparative genomics of biotechnologically important yeasts.</title>
        <authorList>
            <person name="Riley R."/>
            <person name="Haridas S."/>
            <person name="Wolfe K.H."/>
            <person name="Lopes M.R."/>
            <person name="Hittinger C.T."/>
            <person name="Goeker M."/>
            <person name="Salamov A.A."/>
            <person name="Wisecaver J.H."/>
            <person name="Long T.M."/>
            <person name="Calvey C.H."/>
            <person name="Aerts A.L."/>
            <person name="Barry K.W."/>
            <person name="Choi C."/>
            <person name="Clum A."/>
            <person name="Coughlan A.Y."/>
            <person name="Deshpande S."/>
            <person name="Douglass A.P."/>
            <person name="Hanson S.J."/>
            <person name="Klenk H.-P."/>
            <person name="LaButti K.M."/>
            <person name="Lapidus A."/>
            <person name="Lindquist E.A."/>
            <person name="Lipzen A.M."/>
            <person name="Meier-Kolthoff J.P."/>
            <person name="Ohm R.A."/>
            <person name="Otillar R.P."/>
            <person name="Pangilinan J.L."/>
            <person name="Peng Y."/>
            <person name="Rokas A."/>
            <person name="Rosa C.A."/>
            <person name="Scheuner C."/>
            <person name="Sibirny A.A."/>
            <person name="Slot J.C."/>
            <person name="Stielow J.B."/>
            <person name="Sun H."/>
            <person name="Kurtzman C.P."/>
            <person name="Blackwell M."/>
            <person name="Grigoriev I.V."/>
            <person name="Jeffries T.W."/>
        </authorList>
    </citation>
    <scope>NUCLEOTIDE SEQUENCE [LARGE SCALE GENOMIC DNA]</scope>
    <source>
        <strain evidence="6 7">DSM 6958</strain>
    </source>
</reference>
<dbReference type="GO" id="GO:0003824">
    <property type="term" value="F:catalytic activity"/>
    <property type="evidence" value="ECO:0007669"/>
    <property type="project" value="InterPro"/>
</dbReference>
<dbReference type="Pfam" id="PF01035">
    <property type="entry name" value="DNA_binding_1"/>
    <property type="match status" value="1"/>
</dbReference>
<dbReference type="GO" id="GO:0032132">
    <property type="term" value="F:O6-alkylguanine-DNA binding"/>
    <property type="evidence" value="ECO:0007669"/>
    <property type="project" value="EnsemblFungi"/>
</dbReference>
<dbReference type="Proteomes" id="UP000095009">
    <property type="component" value="Unassembled WGS sequence"/>
</dbReference>
<dbReference type="AlphaFoldDB" id="A0A1E3PRN8"/>
<dbReference type="Gene3D" id="1.10.10.10">
    <property type="entry name" value="Winged helix-like DNA-binding domain superfamily/Winged helix DNA-binding domain"/>
    <property type="match status" value="1"/>
</dbReference>
<gene>
    <name evidence="6" type="ORF">NADFUDRAFT_19505</name>
</gene>
<proteinExistence type="predicted"/>
<dbReference type="PANTHER" id="PTHR42942">
    <property type="entry name" value="6-O-METHYLGUANINE DNA METHYLTRANSFERASE"/>
    <property type="match status" value="1"/>
</dbReference>
<dbReference type="GO" id="GO:0006283">
    <property type="term" value="P:transcription-coupled nucleotide-excision repair"/>
    <property type="evidence" value="ECO:0007669"/>
    <property type="project" value="EnsemblFungi"/>
</dbReference>
<evidence type="ECO:0000256" key="1">
    <source>
        <dbReference type="ARBA" id="ARBA00022763"/>
    </source>
</evidence>
<organism evidence="6 7">
    <name type="scientific">Nadsonia fulvescens var. elongata DSM 6958</name>
    <dbReference type="NCBI Taxonomy" id="857566"/>
    <lineage>
        <taxon>Eukaryota</taxon>
        <taxon>Fungi</taxon>
        <taxon>Dikarya</taxon>
        <taxon>Ascomycota</taxon>
        <taxon>Saccharomycotina</taxon>
        <taxon>Dipodascomycetes</taxon>
        <taxon>Dipodascales</taxon>
        <taxon>Dipodascales incertae sedis</taxon>
        <taxon>Nadsonia</taxon>
    </lineage>
</organism>
<keyword evidence="7" id="KW-1185">Reference proteome</keyword>
<dbReference type="InterPro" id="IPR036388">
    <property type="entry name" value="WH-like_DNA-bd_sf"/>
</dbReference>
<evidence type="ECO:0000256" key="2">
    <source>
        <dbReference type="ARBA" id="ARBA00030795"/>
    </source>
</evidence>
<evidence type="ECO:0000256" key="4">
    <source>
        <dbReference type="ARBA" id="ARBA00033095"/>
    </source>
</evidence>
<dbReference type="EMBL" id="KV454406">
    <property type="protein sequence ID" value="ODQ68086.1"/>
    <property type="molecule type" value="Genomic_DNA"/>
</dbReference>
<dbReference type="CDD" id="cd06445">
    <property type="entry name" value="ATase"/>
    <property type="match status" value="1"/>
</dbReference>
<keyword evidence="1" id="KW-0227">DNA damage</keyword>
<dbReference type="OrthoDB" id="2548197at2759"/>
<accession>A0A1E3PRN8</accession>
<feature type="domain" description="Methylated-DNA-[protein]-cysteine S-methyltransferase DNA binding" evidence="5">
    <location>
        <begin position="11"/>
        <end position="93"/>
    </location>
</feature>
<dbReference type="GO" id="GO:0070911">
    <property type="term" value="P:global genome nucleotide-excision repair"/>
    <property type="evidence" value="ECO:0007669"/>
    <property type="project" value="EnsemblFungi"/>
</dbReference>
<evidence type="ECO:0000313" key="6">
    <source>
        <dbReference type="EMBL" id="ODQ68086.1"/>
    </source>
</evidence>
<dbReference type="SUPFAM" id="SSF46767">
    <property type="entry name" value="Methylated DNA-protein cysteine methyltransferase, C-terminal domain"/>
    <property type="match status" value="1"/>
</dbReference>
<dbReference type="PANTHER" id="PTHR42942:SF1">
    <property type="entry name" value="ALKYLTRANSFERASE-LIKE PROTEIN 1"/>
    <property type="match status" value="1"/>
</dbReference>
<dbReference type="InterPro" id="IPR036217">
    <property type="entry name" value="MethylDNA_cys_MeTrfase_DNAb"/>
</dbReference>